<dbReference type="Pfam" id="PF26168">
    <property type="entry name" value="Glyco_transf_N"/>
    <property type="match status" value="1"/>
</dbReference>
<gene>
    <name evidence="6" type="ORF">O6P43_032401</name>
</gene>
<dbReference type="AlphaFoldDB" id="A0AAD7P5F7"/>
<dbReference type="InterPro" id="IPR035595">
    <property type="entry name" value="UDP_glycos_trans_CS"/>
</dbReference>
<evidence type="ECO:0000256" key="4">
    <source>
        <dbReference type="RuleBase" id="RU362057"/>
    </source>
</evidence>
<comment type="caution">
    <text evidence="6">The sequence shown here is derived from an EMBL/GenBank/DDBJ whole genome shotgun (WGS) entry which is preliminary data.</text>
</comment>
<dbReference type="Gene3D" id="3.40.50.2000">
    <property type="entry name" value="Glycogen Phosphorylase B"/>
    <property type="match status" value="2"/>
</dbReference>
<organism evidence="6 7">
    <name type="scientific">Quillaja saponaria</name>
    <name type="common">Soap bark tree</name>
    <dbReference type="NCBI Taxonomy" id="32244"/>
    <lineage>
        <taxon>Eukaryota</taxon>
        <taxon>Viridiplantae</taxon>
        <taxon>Streptophyta</taxon>
        <taxon>Embryophyta</taxon>
        <taxon>Tracheophyta</taxon>
        <taxon>Spermatophyta</taxon>
        <taxon>Magnoliopsida</taxon>
        <taxon>eudicotyledons</taxon>
        <taxon>Gunneridae</taxon>
        <taxon>Pentapetalae</taxon>
        <taxon>rosids</taxon>
        <taxon>fabids</taxon>
        <taxon>Fabales</taxon>
        <taxon>Quillajaceae</taxon>
        <taxon>Quillaja</taxon>
    </lineage>
</organism>
<evidence type="ECO:0000313" key="7">
    <source>
        <dbReference type="Proteomes" id="UP001163823"/>
    </source>
</evidence>
<accession>A0AAD7P5F7</accession>
<keyword evidence="7" id="KW-1185">Reference proteome</keyword>
<comment type="similarity">
    <text evidence="1 3">Belongs to the UDP-glycosyltransferase family.</text>
</comment>
<dbReference type="InterPro" id="IPR058980">
    <property type="entry name" value="Glyco_transf_N"/>
</dbReference>
<feature type="domain" description="Glycosyltransferase N-terminal" evidence="5">
    <location>
        <begin position="8"/>
        <end position="230"/>
    </location>
</feature>
<reference evidence="6" key="1">
    <citation type="journal article" date="2023" name="Science">
        <title>Elucidation of the pathway for biosynthesis of saponin adjuvants from the soapbark tree.</title>
        <authorList>
            <person name="Reed J."/>
            <person name="Orme A."/>
            <person name="El-Demerdash A."/>
            <person name="Owen C."/>
            <person name="Martin L.B.B."/>
            <person name="Misra R.C."/>
            <person name="Kikuchi S."/>
            <person name="Rejzek M."/>
            <person name="Martin A.C."/>
            <person name="Harkess A."/>
            <person name="Leebens-Mack J."/>
            <person name="Louveau T."/>
            <person name="Stephenson M.J."/>
            <person name="Osbourn A."/>
        </authorList>
    </citation>
    <scope>NUCLEOTIDE SEQUENCE</scope>
    <source>
        <strain evidence="6">S10</strain>
    </source>
</reference>
<dbReference type="GO" id="GO:0008194">
    <property type="term" value="F:UDP-glycosyltransferase activity"/>
    <property type="evidence" value="ECO:0007669"/>
    <property type="project" value="InterPro"/>
</dbReference>
<keyword evidence="3" id="KW-0328">Glycosyltransferase</keyword>
<evidence type="ECO:0000256" key="2">
    <source>
        <dbReference type="ARBA" id="ARBA00022679"/>
    </source>
</evidence>
<dbReference type="KEGG" id="qsa:O6P43_032401"/>
<dbReference type="InterPro" id="IPR002213">
    <property type="entry name" value="UDP_glucos_trans"/>
</dbReference>
<dbReference type="PROSITE" id="PS00375">
    <property type="entry name" value="UDPGT"/>
    <property type="match status" value="1"/>
</dbReference>
<keyword evidence="2 3" id="KW-0808">Transferase</keyword>
<evidence type="ECO:0000259" key="5">
    <source>
        <dbReference type="Pfam" id="PF26168"/>
    </source>
</evidence>
<protein>
    <recommendedName>
        <fullName evidence="4">Glycosyltransferase</fullName>
        <ecNumber evidence="4">2.4.1.-</ecNumber>
    </recommendedName>
</protein>
<dbReference type="Proteomes" id="UP001163823">
    <property type="component" value="Chromosome 14"/>
</dbReference>
<sequence>MEDSRQRKIRVLMLPWLAYGHISPFLELAKRLSNRNFHIYFCSTLVNLTSIKLEISEKYYHSIQLVELHLSSLPELPPNYQTTKGLPPHLMLALKKAFDMASPDFSNILKTLNPDLLIYDFLQPWVPALALSQKIPSINFMTMGATMISFLLHIMKNPDDEFPFQELHLQDYRKLKLTQLDKSYSSQVLLWLKQPFDSVLIKTFPELEGKRVDYLSALMGKKVVPVGPLVQEAVHEDNEKTNTIEWLDEKEPSSSVFVSFGSEYFLSKEDLEEIAYGLEFSKVNFIWVIRFPLTERIKFEEALPRGFLGRVGSRGKIVENWAPQAKILAHSSIGGFLSHCGWSSVMESMKFGVPIIAMPMHIDQPINARLVEEVGVGTEVKRNKDGKFAREEVAKVIKEVMLENKGNDIRRKSGEMGENIRIRGEKDIEGVVDELTKLCVTGI</sequence>
<proteinExistence type="inferred from homology"/>
<dbReference type="PANTHER" id="PTHR48044:SF29">
    <property type="entry name" value="GLYCOSYLTRANSFERASE"/>
    <property type="match status" value="1"/>
</dbReference>
<dbReference type="EC" id="2.4.1.-" evidence="4"/>
<evidence type="ECO:0000256" key="1">
    <source>
        <dbReference type="ARBA" id="ARBA00009995"/>
    </source>
</evidence>
<dbReference type="EMBL" id="JARAOO010000014">
    <property type="protein sequence ID" value="KAJ7942776.1"/>
    <property type="molecule type" value="Genomic_DNA"/>
</dbReference>
<name>A0AAD7P5F7_QUISA</name>
<dbReference type="SUPFAM" id="SSF53756">
    <property type="entry name" value="UDP-Glycosyltransferase/glycogen phosphorylase"/>
    <property type="match status" value="1"/>
</dbReference>
<evidence type="ECO:0000256" key="3">
    <source>
        <dbReference type="RuleBase" id="RU003718"/>
    </source>
</evidence>
<dbReference type="CDD" id="cd03784">
    <property type="entry name" value="GT1_Gtf-like"/>
    <property type="match status" value="1"/>
</dbReference>
<dbReference type="FunFam" id="3.40.50.2000:FF:000060">
    <property type="entry name" value="Glycosyltransferase"/>
    <property type="match status" value="1"/>
</dbReference>
<dbReference type="PANTHER" id="PTHR48044">
    <property type="entry name" value="GLYCOSYLTRANSFERASE"/>
    <property type="match status" value="1"/>
</dbReference>
<evidence type="ECO:0000313" key="6">
    <source>
        <dbReference type="EMBL" id="KAJ7942776.1"/>
    </source>
</evidence>
<dbReference type="GO" id="GO:1901137">
    <property type="term" value="P:carbohydrate derivative biosynthetic process"/>
    <property type="evidence" value="ECO:0007669"/>
    <property type="project" value="UniProtKB-ARBA"/>
</dbReference>
<dbReference type="Pfam" id="PF00201">
    <property type="entry name" value="UDPGT"/>
    <property type="match status" value="1"/>
</dbReference>